<dbReference type="InterPro" id="IPR007246">
    <property type="entry name" value="Gaa1"/>
</dbReference>
<dbReference type="EMBL" id="JAHWGI010000315">
    <property type="protein sequence ID" value="KAK3913250.1"/>
    <property type="molecule type" value="Genomic_DNA"/>
</dbReference>
<comment type="subunit">
    <text evidence="16">Heteropentamer. Part of the GPI-anchor transamidase complex, consisting of PIGK, PIGT, PIGS, PIGU and GAA1. Interacts with PIGK.</text>
</comment>
<proteinExistence type="predicted"/>
<keyword evidence="11" id="KW-0325">Glycoprotein</keyword>
<feature type="region of interest" description="Disordered" evidence="19">
    <location>
        <begin position="1298"/>
        <end position="1378"/>
    </location>
</feature>
<evidence type="ECO:0000256" key="17">
    <source>
        <dbReference type="ARBA" id="ARBA00093619"/>
    </source>
</evidence>
<evidence type="ECO:0000256" key="12">
    <source>
        <dbReference type="ARBA" id="ARBA00023242"/>
    </source>
</evidence>
<evidence type="ECO:0000313" key="23">
    <source>
        <dbReference type="EMBL" id="KAK3913250.1"/>
    </source>
</evidence>
<evidence type="ECO:0000256" key="3">
    <source>
        <dbReference type="ARBA" id="ARBA00022618"/>
    </source>
</evidence>
<dbReference type="PANTHER" id="PTHR14222">
    <property type="entry name" value="CONDENSIN"/>
    <property type="match status" value="1"/>
</dbReference>
<dbReference type="InterPro" id="IPR024324">
    <property type="entry name" value="Condensin_cplx_su1_N"/>
</dbReference>
<evidence type="ECO:0000256" key="10">
    <source>
        <dbReference type="ARBA" id="ARBA00023157"/>
    </source>
</evidence>
<evidence type="ECO:0000259" key="21">
    <source>
        <dbReference type="Pfam" id="PF12717"/>
    </source>
</evidence>
<comment type="subcellular location">
    <subcellularLocation>
        <location evidence="2">Endoplasmic reticulum membrane</location>
        <topology evidence="2">Multi-pass membrane protein</topology>
    </subcellularLocation>
    <subcellularLocation>
        <location evidence="1">Nucleus</location>
    </subcellularLocation>
</comment>
<dbReference type="GO" id="GO:0042393">
    <property type="term" value="F:histone binding"/>
    <property type="evidence" value="ECO:0007669"/>
    <property type="project" value="TreeGrafter"/>
</dbReference>
<feature type="transmembrane region" description="Helical" evidence="20">
    <location>
        <begin position="1800"/>
        <end position="1820"/>
    </location>
</feature>
<comment type="caution">
    <text evidence="23">The sequence shown here is derived from an EMBL/GenBank/DDBJ whole genome shotgun (WGS) entry which is preliminary data.</text>
</comment>
<keyword evidence="7 20" id="KW-1133">Transmembrane helix</keyword>
<keyword evidence="13" id="KW-0131">Cell cycle</keyword>
<evidence type="ECO:0000256" key="13">
    <source>
        <dbReference type="ARBA" id="ARBA00023306"/>
    </source>
</evidence>
<sequence length="1995" mass="226357">MSLPIFVIPFNKEDLLLADSSGQYYVQDLVPCDRVPRRLADCNAALSDDGFRFILNHFDAMFSVMHHAKDLDTRYLLSAHNIVLKGIVGMCKTLPTLMEKMDFHLRQNLLNCVKMYLFLLYEVLRSLEDRFIAKTNKELAVDAKSRKKAIKNFVDFDWDEKRNESLIKLYEYIQLPLPKLWDPPVADEDFVNLAANICYKILEDPQVSQARLSHMKHSIFDILGTLIQKYGHGLSCTVKIVQLMKIYEHIPETLAQAAVKFVRDYQCRNFVREVIREITQADSAFENSSPKASSHFLIEIAKEGPDIILPSMALLLPELDSDSYMMRNCVLGVIGEVVSGSLTQEHLREEQKELRDTFLDHLQDHLIDVNATVRGKVLKIWQKLSEEKAIPLAYLSKLLKQTALRLTDISWSVTRNAVQLYQALLRSNPFGDKLKIDELKERLNKEEETLALYEKEVNSVIPPSRTKLWDEISPKIILVLQEALSGKEEDAELPEGAHSNSVEENIEQISRSLEGGKYLEAFHLLRLTEKHVEAGKRRGSKQLEWQVDYFHNLLRKIFVQFDSNTDDGKRKDDQNNLTPEQRAVQDKLLKQRTLTQYYKDCVAFSEELEKATNIINNLLSSAQPSVILDSLEFLTAAFQFGLKGAFTGVKQMLSLVWSTETSVKEGVAAAYRQLYLDMAIHAQGRSRAGEIVKNLCNLVKSLNEAEHDALELLVREWVTNGDLDKDCIQIMWERFSLKLPDTSEDDSRTALILLGMVGGASPSILKSNIQVLVSVGLGERGQRDKRLVRETCRALLKLVPETSLVISDEEPFRLDEHHEVIKNLKDLLIDGFSLLDDQIYLPMASEAIDVIYQLSEHPDKTCTFLLQEFVQQTESKSLDTFDNLASSNKEPKQVFDEILERLVFFIGHIAFRQWVHLDRAVFRELKRRNRIRELEAERKRGDKQKSKSKDKRKSQANLNSSNLSRASETPVRKEKEKEDAADAELGEINADDAEAEYINHVCESEILTSDTILKQLSPVVVNVCTNPQLYTNPQLRSTACLSLTKMMLVSSSFCEEHLALIFTMMEKSSEPQLRLWAVEAVGDLANRFPNLIEPWTKHLYARLQDRSPQVRLITVLVLKHLITNEMVKVRGQISDMALCVVDPDERISVKASEFFNDLSKKGNTLYNVIPDIISRLSNPSMNVSEEDFHRILEFLLPLIQKDKQMESLVDKLCQRFRASTCERQWSDIAFCLSLLQYSDRSLRRLIENFQCYYDKLNTEKVYEAFESIIGQALKTNKPERKLIIEELQTKIDDALRKGLGTEGDGRDLDDAETNNMDVDEGSQKENRVVSLRGKRGSLRGKKKQFSRRRGNRNRRSSSEDEGEEDSSDEGKMPVLLDPPEGCRRPTYLMVKHHLKLEILMYLGGLIWFLALPSDQIHSASYFSENSLLPGLVKGGFVEDSYAKTLLASLQDEISAHPTQMPYPWLLAQFRQIGLDVYTHNFTVNYPLSRDLSFEGQNVYGILRAPRGSSTEAIVLSVPFRGSKSVHPSTAAGVALILAIAKFCRRQKYWAKDLIFLITEHEQLGAQAWLEAYHKTSSGRDGVLMSGDLVSRGGAIQAAVNLELFSDRISHIDVKIEGLNGQLPNLDLVNLVHMLCNKEGVHHTFHNRASCTANYGDREYSKVDPYKTWAYSLQTMLEMVFAQASGVPNGNHGLFHRFGIEAVTLTGYRKVDRGSPATFYQVGRVLEGILRSLNNLLERFHQSYFFYLLSATDRYISIGVYIPAVGLMASTLLLRALAVWRSLQLPALQSDKEKLMRAQEISNCFASVGLTVLAAHALGVVFLRVPVWSALYLTAISDSSLAMVVGLVTFTIFSIFLPVLKSMHSDAILLLYVIGLIELATILLAVSLHNFPLAVICSIVFVPFALFVNGQKLRLLRILGWLIVQPLLLVALLILGYTSINFPDDPILAKTMHAFAQALTFSFVDYAVYGNWMLSVASTFLFPTWFVLWIVVLKGN</sequence>
<feature type="compositionally biased region" description="Low complexity" evidence="19">
    <location>
        <begin position="955"/>
        <end position="964"/>
    </location>
</feature>
<dbReference type="InterPro" id="IPR016024">
    <property type="entry name" value="ARM-type_fold"/>
</dbReference>
<feature type="domain" description="Condensin complex subunit 1 C-terminal" evidence="21">
    <location>
        <begin position="1074"/>
        <end position="1233"/>
    </location>
</feature>
<dbReference type="InterPro" id="IPR026971">
    <property type="entry name" value="CND1/NCAPD3"/>
</dbReference>
<dbReference type="GO" id="GO:0051301">
    <property type="term" value="P:cell division"/>
    <property type="evidence" value="ECO:0007669"/>
    <property type="project" value="UniProtKB-KW"/>
</dbReference>
<dbReference type="GO" id="GO:0007076">
    <property type="term" value="P:mitotic chromosome condensation"/>
    <property type="evidence" value="ECO:0007669"/>
    <property type="project" value="InterPro"/>
</dbReference>
<dbReference type="GO" id="GO:0000796">
    <property type="term" value="C:condensin complex"/>
    <property type="evidence" value="ECO:0007669"/>
    <property type="project" value="TreeGrafter"/>
</dbReference>
<evidence type="ECO:0000256" key="4">
    <source>
        <dbReference type="ARBA" id="ARBA00022692"/>
    </source>
</evidence>
<feature type="compositionally biased region" description="Basic and acidic residues" evidence="19">
    <location>
        <begin position="970"/>
        <end position="980"/>
    </location>
</feature>
<feature type="compositionally biased region" description="Basic and acidic residues" evidence="19">
    <location>
        <begin position="936"/>
        <end position="947"/>
    </location>
</feature>
<dbReference type="GO" id="GO:0000779">
    <property type="term" value="C:condensed chromosome, centromeric region"/>
    <property type="evidence" value="ECO:0007669"/>
    <property type="project" value="TreeGrafter"/>
</dbReference>
<evidence type="ECO:0000259" key="22">
    <source>
        <dbReference type="Pfam" id="PF12922"/>
    </source>
</evidence>
<keyword evidence="12" id="KW-0539">Nucleus</keyword>
<feature type="transmembrane region" description="Helical" evidence="20">
    <location>
        <begin position="1840"/>
        <end position="1859"/>
    </location>
</feature>
<feature type="region of interest" description="Disordered" evidence="19">
    <location>
        <begin position="936"/>
        <end position="984"/>
    </location>
</feature>
<dbReference type="InterPro" id="IPR032682">
    <property type="entry name" value="Cnd1_C"/>
</dbReference>
<feature type="transmembrane region" description="Helical" evidence="20">
    <location>
        <begin position="1971"/>
        <end position="1992"/>
    </location>
</feature>
<organism evidence="23 24">
    <name type="scientific">Frankliniella fusca</name>
    <dbReference type="NCBI Taxonomy" id="407009"/>
    <lineage>
        <taxon>Eukaryota</taxon>
        <taxon>Metazoa</taxon>
        <taxon>Ecdysozoa</taxon>
        <taxon>Arthropoda</taxon>
        <taxon>Hexapoda</taxon>
        <taxon>Insecta</taxon>
        <taxon>Pterygota</taxon>
        <taxon>Neoptera</taxon>
        <taxon>Paraneoptera</taxon>
        <taxon>Thysanoptera</taxon>
        <taxon>Terebrantia</taxon>
        <taxon>Thripoidea</taxon>
        <taxon>Thripidae</taxon>
        <taxon>Frankliniella</taxon>
    </lineage>
</organism>
<feature type="compositionally biased region" description="Acidic residues" evidence="19">
    <location>
        <begin position="1309"/>
        <end position="1320"/>
    </location>
</feature>
<dbReference type="GO" id="GO:0010032">
    <property type="term" value="P:meiotic chromosome condensation"/>
    <property type="evidence" value="ECO:0007669"/>
    <property type="project" value="TreeGrafter"/>
</dbReference>
<evidence type="ECO:0000256" key="5">
    <source>
        <dbReference type="ARBA" id="ARBA00022776"/>
    </source>
</evidence>
<feature type="transmembrane region" description="Helical" evidence="20">
    <location>
        <begin position="1866"/>
        <end position="1884"/>
    </location>
</feature>
<protein>
    <recommendedName>
        <fullName evidence="17">GPI-anchor transamidase component GPAA1</fullName>
    </recommendedName>
    <alternativeName>
        <fullName evidence="14">GAA1 protein homolog</fullName>
    </alternativeName>
    <alternativeName>
        <fullName evidence="18">Glycosylphosphatidylinositol anchor attachment 1 protein</fullName>
    </alternativeName>
</protein>
<keyword evidence="10" id="KW-1015">Disulfide bond</keyword>
<dbReference type="FunFam" id="3.40.630.10:FF:000047">
    <property type="entry name" value="Glycosylphosphatidylinositol anchor attachment 1 protein"/>
    <property type="match status" value="1"/>
</dbReference>
<feature type="transmembrane region" description="Helical" evidence="20">
    <location>
        <begin position="1914"/>
        <end position="1936"/>
    </location>
</feature>
<evidence type="ECO:0000256" key="18">
    <source>
        <dbReference type="ARBA" id="ARBA00093661"/>
    </source>
</evidence>
<comment type="function">
    <text evidence="15">Component of the glycosylphosphatidylinositol-anchor (GPI-anchor) transamidase (GPI-T) complex that catalyzes the formation of the linkage between a proprotein and a GPI-anchor and participates in GPI anchored protein biosynthesis. Binds GPI-anchor.</text>
</comment>
<accession>A0AAE1LBD4</accession>
<evidence type="ECO:0000256" key="6">
    <source>
        <dbReference type="ARBA" id="ARBA00022824"/>
    </source>
</evidence>
<dbReference type="Pfam" id="PF12922">
    <property type="entry name" value="Cnd1_N"/>
    <property type="match status" value="1"/>
</dbReference>
<dbReference type="GO" id="GO:0005634">
    <property type="term" value="C:nucleus"/>
    <property type="evidence" value="ECO:0007669"/>
    <property type="project" value="UniProtKB-SubCell"/>
</dbReference>
<reference evidence="23" key="1">
    <citation type="submission" date="2021-07" db="EMBL/GenBank/DDBJ databases">
        <authorList>
            <person name="Catto M.A."/>
            <person name="Jacobson A."/>
            <person name="Kennedy G."/>
            <person name="Labadie P."/>
            <person name="Hunt B.G."/>
            <person name="Srinivasan R."/>
        </authorList>
    </citation>
    <scope>NUCLEOTIDE SEQUENCE</scope>
    <source>
        <strain evidence="23">PL_HMW_Pooled</strain>
        <tissue evidence="23">Head</tissue>
    </source>
</reference>
<dbReference type="Gene3D" id="3.40.630.10">
    <property type="entry name" value="Zn peptidases"/>
    <property type="match status" value="1"/>
</dbReference>
<keyword evidence="4 20" id="KW-0812">Transmembrane</keyword>
<evidence type="ECO:0000313" key="24">
    <source>
        <dbReference type="Proteomes" id="UP001219518"/>
    </source>
</evidence>
<evidence type="ECO:0000256" key="7">
    <source>
        <dbReference type="ARBA" id="ARBA00022989"/>
    </source>
</evidence>
<keyword evidence="5" id="KW-0498">Mitosis</keyword>
<feature type="compositionally biased region" description="Basic residues" evidence="19">
    <location>
        <begin position="1332"/>
        <end position="1355"/>
    </location>
</feature>
<dbReference type="Pfam" id="PF12717">
    <property type="entry name" value="Cnd1"/>
    <property type="match status" value="1"/>
</dbReference>
<feature type="transmembrane region" description="Helical" evidence="20">
    <location>
        <begin position="1757"/>
        <end position="1779"/>
    </location>
</feature>
<evidence type="ECO:0000256" key="14">
    <source>
        <dbReference type="ARBA" id="ARBA00083563"/>
    </source>
</evidence>
<reference evidence="23" key="2">
    <citation type="journal article" date="2023" name="BMC Genomics">
        <title>Pest status, molecular evolution, and epigenetic factors derived from the genome assembly of Frankliniella fusca, a thysanopteran phytovirus vector.</title>
        <authorList>
            <person name="Catto M.A."/>
            <person name="Labadie P.E."/>
            <person name="Jacobson A.L."/>
            <person name="Kennedy G.G."/>
            <person name="Srinivasan R."/>
            <person name="Hunt B.G."/>
        </authorList>
    </citation>
    <scope>NUCLEOTIDE SEQUENCE</scope>
    <source>
        <strain evidence="23">PL_HMW_Pooled</strain>
    </source>
</reference>
<feature type="transmembrane region" description="Helical" evidence="20">
    <location>
        <begin position="1890"/>
        <end position="1907"/>
    </location>
</feature>
<dbReference type="SUPFAM" id="SSF48371">
    <property type="entry name" value="ARM repeat"/>
    <property type="match status" value="1"/>
</dbReference>
<dbReference type="Gene3D" id="1.25.10.10">
    <property type="entry name" value="Leucine-rich Repeat Variant"/>
    <property type="match status" value="1"/>
</dbReference>
<evidence type="ECO:0000256" key="1">
    <source>
        <dbReference type="ARBA" id="ARBA00004123"/>
    </source>
</evidence>
<gene>
    <name evidence="23" type="ORF">KUF71_022704</name>
</gene>
<evidence type="ECO:0000256" key="15">
    <source>
        <dbReference type="ARBA" id="ARBA00093336"/>
    </source>
</evidence>
<dbReference type="Pfam" id="PF04114">
    <property type="entry name" value="Gaa1"/>
    <property type="match status" value="1"/>
</dbReference>
<keyword evidence="6" id="KW-0256">Endoplasmic reticulum</keyword>
<evidence type="ECO:0000256" key="9">
    <source>
        <dbReference type="ARBA" id="ARBA00023136"/>
    </source>
</evidence>
<name>A0AAE1LBD4_9NEOP</name>
<keyword evidence="24" id="KW-1185">Reference proteome</keyword>
<keyword evidence="8" id="KW-0226">DNA condensation</keyword>
<feature type="domain" description="Condensin complex subunit 1 N-terminal" evidence="22">
    <location>
        <begin position="82"/>
        <end position="235"/>
    </location>
</feature>
<evidence type="ECO:0000256" key="2">
    <source>
        <dbReference type="ARBA" id="ARBA00004477"/>
    </source>
</evidence>
<evidence type="ECO:0000256" key="16">
    <source>
        <dbReference type="ARBA" id="ARBA00093557"/>
    </source>
</evidence>
<dbReference type="PANTHER" id="PTHR14222:SF2">
    <property type="entry name" value="CONDENSIN COMPLEX SUBUNIT 1"/>
    <property type="match status" value="1"/>
</dbReference>
<keyword evidence="9 20" id="KW-0472">Membrane</keyword>
<dbReference type="Proteomes" id="UP001219518">
    <property type="component" value="Unassembled WGS sequence"/>
</dbReference>
<dbReference type="InterPro" id="IPR011989">
    <property type="entry name" value="ARM-like"/>
</dbReference>
<evidence type="ECO:0000256" key="8">
    <source>
        <dbReference type="ARBA" id="ARBA00023067"/>
    </source>
</evidence>
<keyword evidence="3" id="KW-0132">Cell division</keyword>
<evidence type="ECO:0000256" key="20">
    <source>
        <dbReference type="SAM" id="Phobius"/>
    </source>
</evidence>
<dbReference type="GO" id="GO:0042765">
    <property type="term" value="C:GPI-anchor transamidase complex"/>
    <property type="evidence" value="ECO:0007669"/>
    <property type="project" value="InterPro"/>
</dbReference>
<evidence type="ECO:0000256" key="19">
    <source>
        <dbReference type="SAM" id="MobiDB-lite"/>
    </source>
</evidence>
<evidence type="ECO:0000256" key="11">
    <source>
        <dbReference type="ARBA" id="ARBA00023180"/>
    </source>
</evidence>